<dbReference type="EMBL" id="JAGKQM010000010">
    <property type="protein sequence ID" value="KAH0907069.1"/>
    <property type="molecule type" value="Genomic_DNA"/>
</dbReference>
<evidence type="ECO:0000313" key="3">
    <source>
        <dbReference type="Proteomes" id="UP000824890"/>
    </source>
</evidence>
<dbReference type="Proteomes" id="UP000824890">
    <property type="component" value="Unassembled WGS sequence"/>
</dbReference>
<organism evidence="2 3">
    <name type="scientific">Brassica napus</name>
    <name type="common">Rape</name>
    <dbReference type="NCBI Taxonomy" id="3708"/>
    <lineage>
        <taxon>Eukaryota</taxon>
        <taxon>Viridiplantae</taxon>
        <taxon>Streptophyta</taxon>
        <taxon>Embryophyta</taxon>
        <taxon>Tracheophyta</taxon>
        <taxon>Spermatophyta</taxon>
        <taxon>Magnoliopsida</taxon>
        <taxon>eudicotyledons</taxon>
        <taxon>Gunneridae</taxon>
        <taxon>Pentapetalae</taxon>
        <taxon>rosids</taxon>
        <taxon>malvids</taxon>
        <taxon>Brassicales</taxon>
        <taxon>Brassicaceae</taxon>
        <taxon>Brassiceae</taxon>
        <taxon>Brassica</taxon>
    </lineage>
</organism>
<evidence type="ECO:0000256" key="1">
    <source>
        <dbReference type="SAM" id="MobiDB-lite"/>
    </source>
</evidence>
<protein>
    <submittedName>
        <fullName evidence="2">Uncharacterized protein</fullName>
    </submittedName>
</protein>
<accession>A0ABQ8BQI9</accession>
<feature type="compositionally biased region" description="Acidic residues" evidence="1">
    <location>
        <begin position="191"/>
        <end position="208"/>
    </location>
</feature>
<name>A0ABQ8BQI9_BRANA</name>
<feature type="region of interest" description="Disordered" evidence="1">
    <location>
        <begin position="182"/>
        <end position="209"/>
    </location>
</feature>
<proteinExistence type="predicted"/>
<keyword evidence="3" id="KW-1185">Reference proteome</keyword>
<comment type="caution">
    <text evidence="2">The sequence shown here is derived from an EMBL/GenBank/DDBJ whole genome shotgun (WGS) entry which is preliminary data.</text>
</comment>
<evidence type="ECO:0000313" key="2">
    <source>
        <dbReference type="EMBL" id="KAH0907069.1"/>
    </source>
</evidence>
<sequence length="531" mass="59052">MDEYCMVMAGDWVCGEDGKWNFFVDKQQMSRMVPFREGITLSELEANVMKEFSYGGNLGSVALSYWPPSSIELATGIRTPPVLLTNDGAVGFFSRHLKVGAPMNLFAKFDAFDRGNQSSRDDSRAKGYRTPAQAMKRKMFDDVWSSGKGGYVSSAASKIDNVVVEEDELLREVEKVEEKIRGESLRSNEGEPCETIDSDSSLADEVDDRDVRPRGYDKEFWAPFIREDNSGSDVVDKVFNAEDTTRRTYSCTTNNAFDHTVVAGGSSPSNAKTTSEPEDVKNVNSRFSSKGLAKLVTKAATAYSERILYPPITKRQAGRRRKTRIPSTGEFPVGKKTKVVTIRCGRCKMEGHNRTQSYMSHQFTGSLARGFFLGACNTGVEEVLFAVTFLTCLFRFRGVIVVLVTLVGSDELHDWEFGESGRTTERQTESHLFKWVEVAMAEEFEEQKVEIGKAFAELERMGGDCIALGRCLKSQFGSLEDRVCQLENDAKLRKAEECSNKRKAVFGAYRHLGVAVFVAGGLALVYKALCG</sequence>
<gene>
    <name evidence="2" type="ORF">HID58_038896</name>
</gene>
<reference evidence="2 3" key="1">
    <citation type="submission" date="2021-05" db="EMBL/GenBank/DDBJ databases">
        <title>Genome Assembly of Synthetic Allotetraploid Brassica napus Reveals Homoeologous Exchanges between Subgenomes.</title>
        <authorList>
            <person name="Davis J.T."/>
        </authorList>
    </citation>
    <scope>NUCLEOTIDE SEQUENCE [LARGE SCALE GENOMIC DNA]</scope>
    <source>
        <strain evidence="3">cv. Da-Ae</strain>
        <tissue evidence="2">Seedling</tissue>
    </source>
</reference>